<keyword evidence="7" id="KW-0406">Ion transport</keyword>
<feature type="transmembrane region" description="Helical" evidence="10">
    <location>
        <begin position="108"/>
        <end position="127"/>
    </location>
</feature>
<evidence type="ECO:0000256" key="5">
    <source>
        <dbReference type="ARBA" id="ARBA00022989"/>
    </source>
</evidence>
<feature type="transmembrane region" description="Helical" evidence="10">
    <location>
        <begin position="300"/>
        <end position="324"/>
    </location>
</feature>
<evidence type="ECO:0000313" key="12">
    <source>
        <dbReference type="EMBL" id="APC48839.1"/>
    </source>
</evidence>
<evidence type="ECO:0000256" key="2">
    <source>
        <dbReference type="ARBA" id="ARBA00022448"/>
    </source>
</evidence>
<keyword evidence="3" id="KW-1003">Cell membrane</keyword>
<dbReference type="PANTHER" id="PTHR10110">
    <property type="entry name" value="SODIUM/HYDROGEN EXCHANGER"/>
    <property type="match status" value="1"/>
</dbReference>
<feature type="transmembrane region" description="Helical" evidence="10">
    <location>
        <begin position="216"/>
        <end position="232"/>
    </location>
</feature>
<feature type="domain" description="Cation/H+ exchanger transmembrane" evidence="11">
    <location>
        <begin position="7"/>
        <end position="389"/>
    </location>
</feature>
<evidence type="ECO:0000256" key="3">
    <source>
        <dbReference type="ARBA" id="ARBA00022475"/>
    </source>
</evidence>
<keyword evidence="5 10" id="KW-1133">Transmembrane helix</keyword>
<dbReference type="GO" id="GO:0051453">
    <property type="term" value="P:regulation of intracellular pH"/>
    <property type="evidence" value="ECO:0007669"/>
    <property type="project" value="TreeGrafter"/>
</dbReference>
<comment type="subcellular location">
    <subcellularLocation>
        <location evidence="1">Cell membrane</location>
        <topology evidence="1">Multi-pass membrane protein</topology>
    </subcellularLocation>
</comment>
<feature type="transmembrane region" description="Helical" evidence="10">
    <location>
        <begin position="28"/>
        <end position="48"/>
    </location>
</feature>
<dbReference type="Proteomes" id="UP000182945">
    <property type="component" value="Chromosome"/>
</dbReference>
<protein>
    <submittedName>
        <fullName evidence="12">Sodium:proton antiporter</fullName>
    </submittedName>
</protein>
<feature type="transmembrane region" description="Helical" evidence="10">
    <location>
        <begin position="186"/>
        <end position="204"/>
    </location>
</feature>
<sequence>MITHQILLLLLAGYIVFSIDKKQNYFPVPVVLVVLGIILSFVPIFQGIMITKEIIFNVFLPALLFISSYSFSVQALKKNKWLIGGMGTVGLMFTVAILGLSIYMVGNLFINLSLIGSLLIAGILSPTDPVSVVSILKNSTSDEKVADVVEGESLLNDGTSIVVFTVLLEMYLHDQSFSVTSFITEFLFVSLGGVFIGIIFGWLLSKAIHYTNHRQYQVMLSIIIAYGSFYLGELLGVSGVLATVTSGLLLSYEFGKHRQEEQFRDSLDGFWTIVEPTILSIIFLLIGIQSANYLFDVSWALVVIIFILSLVSRFIVLATSTMVIPRWRQRFTLGDSGMITWAGIKGTMSVALLLGLEAEASNDHLLVSLTFSVIVLSLIIQSIGVYPLTRRLSKEH</sequence>
<feature type="transmembrane region" description="Helical" evidence="10">
    <location>
        <begin position="366"/>
        <end position="388"/>
    </location>
</feature>
<evidence type="ECO:0000313" key="13">
    <source>
        <dbReference type="Proteomes" id="UP000182945"/>
    </source>
</evidence>
<evidence type="ECO:0000259" key="11">
    <source>
        <dbReference type="Pfam" id="PF00999"/>
    </source>
</evidence>
<keyword evidence="6" id="KW-0915">Sodium</keyword>
<evidence type="ECO:0000256" key="1">
    <source>
        <dbReference type="ARBA" id="ARBA00004651"/>
    </source>
</evidence>
<keyword evidence="2" id="KW-0813">Transport</keyword>
<dbReference type="InterPro" id="IPR018422">
    <property type="entry name" value="Cation/H_exchanger_CPA1"/>
</dbReference>
<dbReference type="GO" id="GO:0015385">
    <property type="term" value="F:sodium:proton antiporter activity"/>
    <property type="evidence" value="ECO:0007669"/>
    <property type="project" value="InterPro"/>
</dbReference>
<evidence type="ECO:0000256" key="8">
    <source>
        <dbReference type="ARBA" id="ARBA00023136"/>
    </source>
</evidence>
<gene>
    <name evidence="12" type="ORF">BME96_11825</name>
</gene>
<keyword evidence="4 10" id="KW-0812">Transmembrane</keyword>
<reference evidence="12 13" key="1">
    <citation type="submission" date="2016-11" db="EMBL/GenBank/DDBJ databases">
        <title>Complete genome sequencing of Virgibacillus halodenitrificans PDB-F2.</title>
        <authorList>
            <person name="Sun Z."/>
            <person name="Zhou Y."/>
            <person name="Li H."/>
        </authorList>
    </citation>
    <scope>NUCLEOTIDE SEQUENCE [LARGE SCALE GENOMIC DNA]</scope>
    <source>
        <strain evidence="12 13">PDB-F2</strain>
    </source>
</reference>
<accession>A0AAC9J3G8</accession>
<feature type="transmembrane region" description="Helical" evidence="10">
    <location>
        <begin position="267"/>
        <end position="288"/>
    </location>
</feature>
<organism evidence="12 13">
    <name type="scientific">Virgibacillus halodenitrificans</name>
    <name type="common">Bacillus halodenitrificans</name>
    <dbReference type="NCBI Taxonomy" id="1482"/>
    <lineage>
        <taxon>Bacteria</taxon>
        <taxon>Bacillati</taxon>
        <taxon>Bacillota</taxon>
        <taxon>Bacilli</taxon>
        <taxon>Bacillales</taxon>
        <taxon>Bacillaceae</taxon>
        <taxon>Virgibacillus</taxon>
    </lineage>
</organism>
<dbReference type="RefSeq" id="WP_071649145.1">
    <property type="nucleotide sequence ID" value="NZ_CP017962.1"/>
</dbReference>
<feature type="transmembrane region" description="Helical" evidence="10">
    <location>
        <begin position="55"/>
        <end position="75"/>
    </location>
</feature>
<dbReference type="InterPro" id="IPR006153">
    <property type="entry name" value="Cation/H_exchanger_TM"/>
</dbReference>
<dbReference type="EMBL" id="CP017962">
    <property type="protein sequence ID" value="APC48839.1"/>
    <property type="molecule type" value="Genomic_DNA"/>
</dbReference>
<evidence type="ECO:0000256" key="6">
    <source>
        <dbReference type="ARBA" id="ARBA00023053"/>
    </source>
</evidence>
<dbReference type="GO" id="GO:0005886">
    <property type="term" value="C:plasma membrane"/>
    <property type="evidence" value="ECO:0007669"/>
    <property type="project" value="UniProtKB-SubCell"/>
</dbReference>
<dbReference type="KEGG" id="vhl:BME96_11825"/>
<dbReference type="PANTHER" id="PTHR10110:SF86">
    <property type="entry name" value="SODIUM_HYDROGEN EXCHANGER 7"/>
    <property type="match status" value="1"/>
</dbReference>
<proteinExistence type="predicted"/>
<dbReference type="Gene3D" id="6.10.140.1330">
    <property type="match status" value="1"/>
</dbReference>
<keyword evidence="8 10" id="KW-0472">Membrane</keyword>
<name>A0AAC9J3G8_VIRHA</name>
<feature type="transmembrane region" description="Helical" evidence="10">
    <location>
        <begin position="81"/>
        <end position="101"/>
    </location>
</feature>
<keyword evidence="9" id="KW-0739">Sodium transport</keyword>
<dbReference type="GO" id="GO:0015386">
    <property type="term" value="F:potassium:proton antiporter activity"/>
    <property type="evidence" value="ECO:0007669"/>
    <property type="project" value="TreeGrafter"/>
</dbReference>
<dbReference type="GO" id="GO:0098719">
    <property type="term" value="P:sodium ion import across plasma membrane"/>
    <property type="evidence" value="ECO:0007669"/>
    <property type="project" value="TreeGrafter"/>
</dbReference>
<evidence type="ECO:0000256" key="9">
    <source>
        <dbReference type="ARBA" id="ARBA00023201"/>
    </source>
</evidence>
<evidence type="ECO:0000256" key="4">
    <source>
        <dbReference type="ARBA" id="ARBA00022692"/>
    </source>
</evidence>
<dbReference type="Pfam" id="PF00999">
    <property type="entry name" value="Na_H_Exchanger"/>
    <property type="match status" value="1"/>
</dbReference>
<evidence type="ECO:0000256" key="10">
    <source>
        <dbReference type="SAM" id="Phobius"/>
    </source>
</evidence>
<feature type="transmembrane region" description="Helical" evidence="10">
    <location>
        <begin position="336"/>
        <end position="354"/>
    </location>
</feature>
<dbReference type="AlphaFoldDB" id="A0AAC9J3G8"/>
<evidence type="ECO:0000256" key="7">
    <source>
        <dbReference type="ARBA" id="ARBA00023065"/>
    </source>
</evidence>
<dbReference type="GeneID" id="71515090"/>